<feature type="transmembrane region" description="Helical" evidence="6">
    <location>
        <begin position="145"/>
        <end position="163"/>
    </location>
</feature>
<evidence type="ECO:0008006" key="9">
    <source>
        <dbReference type="Google" id="ProtNLM"/>
    </source>
</evidence>
<accession>X5FBM1</accession>
<keyword evidence="3 6" id="KW-0812">Transmembrane</keyword>
<feature type="transmembrane region" description="Helical" evidence="6">
    <location>
        <begin position="286"/>
        <end position="311"/>
    </location>
</feature>
<keyword evidence="5 6" id="KW-0472">Membrane</keyword>
<dbReference type="SUPFAM" id="SSF103473">
    <property type="entry name" value="MFS general substrate transporter"/>
    <property type="match status" value="1"/>
</dbReference>
<feature type="transmembrane region" description="Helical" evidence="6">
    <location>
        <begin position="77"/>
        <end position="101"/>
    </location>
</feature>
<dbReference type="Proteomes" id="UP000023582">
    <property type="component" value="Chromosome"/>
</dbReference>
<dbReference type="EMBL" id="CP007524">
    <property type="protein sequence ID" value="AHW76668.1"/>
    <property type="molecule type" value="Genomic_DNA"/>
</dbReference>
<dbReference type="NCBIfam" id="TIGR00901">
    <property type="entry name" value="2A0125"/>
    <property type="match status" value="1"/>
</dbReference>
<feature type="transmembrane region" description="Helical" evidence="6">
    <location>
        <begin position="388"/>
        <end position="413"/>
    </location>
</feature>
<dbReference type="InterPro" id="IPR036259">
    <property type="entry name" value="MFS_trans_sf"/>
</dbReference>
<keyword evidence="4 6" id="KW-1133">Transmembrane helix</keyword>
<dbReference type="Gene3D" id="1.20.1250.20">
    <property type="entry name" value="MFS general substrate transporter like domains"/>
    <property type="match status" value="1"/>
</dbReference>
<dbReference type="InterPro" id="IPR011701">
    <property type="entry name" value="MFS"/>
</dbReference>
<feature type="transmembrane region" description="Helical" evidence="6">
    <location>
        <begin position="113"/>
        <end position="133"/>
    </location>
</feature>
<name>X5FBM1_NEIME</name>
<organism evidence="7 8">
    <name type="scientific">Neisseria meningitidis</name>
    <dbReference type="NCBI Taxonomy" id="487"/>
    <lineage>
        <taxon>Bacteria</taxon>
        <taxon>Pseudomonadati</taxon>
        <taxon>Pseudomonadota</taxon>
        <taxon>Betaproteobacteria</taxon>
        <taxon>Neisseriales</taxon>
        <taxon>Neisseriaceae</taxon>
        <taxon>Neisseria</taxon>
    </lineage>
</organism>
<feature type="transmembrane region" description="Helical" evidence="6">
    <location>
        <begin position="425"/>
        <end position="447"/>
    </location>
</feature>
<evidence type="ECO:0000313" key="8">
    <source>
        <dbReference type="Proteomes" id="UP000023582"/>
    </source>
</evidence>
<evidence type="ECO:0000313" key="7">
    <source>
        <dbReference type="EMBL" id="AHW76668.1"/>
    </source>
</evidence>
<dbReference type="AlphaFoldDB" id="X5FBM1"/>
<reference evidence="8" key="2">
    <citation type="submission" date="2014-02" db="EMBL/GenBank/DDBJ databases">
        <title>Complete Genome Sequence of Neisseria meningitides, serogroup A strain 510612.</title>
        <authorList>
            <person name="Zhang X."/>
            <person name="Zhang Y."/>
            <person name="Yang J."/>
            <person name="Zhu Y."/>
            <person name="Jin Q."/>
        </authorList>
    </citation>
    <scope>NUCLEOTIDE SEQUENCE</scope>
    <source>
        <strain evidence="8">NMA510612</strain>
    </source>
</reference>
<protein>
    <recommendedName>
        <fullName evidence="9">AmpG protein</fullName>
    </recommendedName>
</protein>
<dbReference type="Pfam" id="PF07690">
    <property type="entry name" value="MFS_1"/>
    <property type="match status" value="1"/>
</dbReference>
<keyword evidence="2" id="KW-0813">Transport</keyword>
<feature type="transmembrane region" description="Helical" evidence="6">
    <location>
        <begin position="355"/>
        <end position="376"/>
    </location>
</feature>
<comment type="subcellular location">
    <subcellularLocation>
        <location evidence="1">Membrane</location>
        <topology evidence="1">Multi-pass membrane protein</topology>
    </subcellularLocation>
</comment>
<feature type="transmembrane region" description="Helical" evidence="6">
    <location>
        <begin position="453"/>
        <end position="471"/>
    </location>
</feature>
<dbReference type="KEGG" id="nmx:NMA510612_2405"/>
<evidence type="ECO:0000256" key="6">
    <source>
        <dbReference type="SAM" id="Phobius"/>
    </source>
</evidence>
<dbReference type="GO" id="GO:0022857">
    <property type="term" value="F:transmembrane transporter activity"/>
    <property type="evidence" value="ECO:0007669"/>
    <property type="project" value="InterPro"/>
</dbReference>
<dbReference type="PANTHER" id="PTHR12778">
    <property type="entry name" value="SOLUTE CARRIER FAMILY 33 ACETYL-COA TRANSPORTER -RELATED"/>
    <property type="match status" value="1"/>
</dbReference>
<dbReference type="CDD" id="cd17486">
    <property type="entry name" value="MFS_AmpG_like"/>
    <property type="match status" value="1"/>
</dbReference>
<evidence type="ECO:0000256" key="2">
    <source>
        <dbReference type="ARBA" id="ARBA00022448"/>
    </source>
</evidence>
<dbReference type="FunFam" id="1.20.1250.20:FF:000613">
    <property type="entry name" value="AmpG protein"/>
    <property type="match status" value="1"/>
</dbReference>
<proteinExistence type="predicted"/>
<reference evidence="7 8" key="1">
    <citation type="journal article" date="2014" name="Genome Announc.">
        <title>Complete Genome Sequence of Neisseria meningitidis Serogroup A Strain NMA510612, Isolated from a Patient with Bacterial Meningitis in China.</title>
        <authorList>
            <person name="Zhang Y."/>
            <person name="Yang J."/>
            <person name="Xu L."/>
            <person name="Zhu Y."/>
            <person name="Liu B."/>
            <person name="Shao Z."/>
            <person name="Zhang X."/>
            <person name="Jin Q."/>
        </authorList>
    </citation>
    <scope>NUCLEOTIDE SEQUENCE [LARGE SCALE GENOMIC DNA]</scope>
    <source>
        <strain evidence="8">NMA510612</strain>
    </source>
</reference>
<dbReference type="PATRIC" id="fig|487.517.peg.2373"/>
<dbReference type="PANTHER" id="PTHR12778:SF10">
    <property type="entry name" value="MAJOR FACILITATOR SUPERFAMILY DOMAIN-CONTAINING PROTEIN 3"/>
    <property type="match status" value="1"/>
</dbReference>
<sequence length="486" mass="52836">MKCITACKHVGFSEKQCRLNTVSDGILHLNGKPAARGGVFQQAGDICYNRLLFFWAARTMTASKSGFIGQIFSRNMLVCIFTGFTSGLPLYFLINLIPAWLRSEQVDLKSIGLMALIGLPFTWKFLWSPLMDAVRLPVLGRRRGWMLLTQAGLLAALAAYAFLNPRNHLPLIAGLSVLVAFFSASQDIVLDAFRREILSDEELGLGNSVHVNAYRVAALIPGSLSLVLADRMPWSEVFVITSLFMLPGLLMTLFLAREPVLPPAVPKTLKQTVVEPFKEFFTRKGIASAVCVLLFIFLYKLGDSMATALATPFYLDMGFSKTDIGLIAKNAGLWPAVAAGILGGVWMLKIGVNKALWLFGAVQAVTVLGFVWLAGFGHFDTVGTGERLMLAAVIGAEAVGVGLGTAAFVSYMARETNPAFTATQLALFTSLSAVPRTVINSFAGYLIEWLGYVPFFQLCFVLALPGMLLLLKVAPWNGEKTQDAGR</sequence>
<evidence type="ECO:0000256" key="3">
    <source>
        <dbReference type="ARBA" id="ARBA00022692"/>
    </source>
</evidence>
<gene>
    <name evidence="7" type="ORF">NMA510612_2405</name>
</gene>
<feature type="transmembrane region" description="Helical" evidence="6">
    <location>
        <begin position="235"/>
        <end position="256"/>
    </location>
</feature>
<evidence type="ECO:0000256" key="1">
    <source>
        <dbReference type="ARBA" id="ARBA00004141"/>
    </source>
</evidence>
<evidence type="ECO:0000256" key="5">
    <source>
        <dbReference type="ARBA" id="ARBA00023136"/>
    </source>
</evidence>
<dbReference type="GO" id="GO:0016020">
    <property type="term" value="C:membrane"/>
    <property type="evidence" value="ECO:0007669"/>
    <property type="project" value="UniProtKB-SubCell"/>
</dbReference>
<dbReference type="InterPro" id="IPR004752">
    <property type="entry name" value="AmpG_permease/AT-1"/>
</dbReference>
<evidence type="ECO:0000256" key="4">
    <source>
        <dbReference type="ARBA" id="ARBA00022989"/>
    </source>
</evidence>
<feature type="transmembrane region" description="Helical" evidence="6">
    <location>
        <begin position="331"/>
        <end position="348"/>
    </location>
</feature>